<organism evidence="1 2">
    <name type="scientific">Persea americana</name>
    <name type="common">Avocado</name>
    <dbReference type="NCBI Taxonomy" id="3435"/>
    <lineage>
        <taxon>Eukaryota</taxon>
        <taxon>Viridiplantae</taxon>
        <taxon>Streptophyta</taxon>
        <taxon>Embryophyta</taxon>
        <taxon>Tracheophyta</taxon>
        <taxon>Spermatophyta</taxon>
        <taxon>Magnoliopsida</taxon>
        <taxon>Magnoliidae</taxon>
        <taxon>Laurales</taxon>
        <taxon>Lauraceae</taxon>
        <taxon>Persea</taxon>
    </lineage>
</organism>
<protein>
    <submittedName>
        <fullName evidence="1">Uncharacterized protein</fullName>
    </submittedName>
</protein>
<evidence type="ECO:0000313" key="2">
    <source>
        <dbReference type="Proteomes" id="UP001234297"/>
    </source>
</evidence>
<dbReference type="EMBL" id="CM056809">
    <property type="protein sequence ID" value="KAJ8650813.1"/>
    <property type="molecule type" value="Genomic_DNA"/>
</dbReference>
<gene>
    <name evidence="1" type="ORF">MRB53_003836</name>
</gene>
<evidence type="ECO:0000313" key="1">
    <source>
        <dbReference type="EMBL" id="KAJ8650813.1"/>
    </source>
</evidence>
<proteinExistence type="predicted"/>
<comment type="caution">
    <text evidence="1">The sequence shown here is derived from an EMBL/GenBank/DDBJ whole genome shotgun (WGS) entry which is preliminary data.</text>
</comment>
<sequence length="159" mass="17962">MTKKVIVSRDVTFAEDEVWQWNTAGEMDSKKRYIYVLNEDAEDGVNLETPAVQPEVVAPIATINERPRREHRQPARLQDYEKTQGWSRVKNLPHVVPAPPAAPACRRSEHQLHTNDVAHNNHSTACTLPARLPHTPRALHCCTHHVQHSTSCTTVTAQI</sequence>
<dbReference type="Proteomes" id="UP001234297">
    <property type="component" value="Chromosome 1"/>
</dbReference>
<accession>A0ACC2MYT7</accession>
<name>A0ACC2MYT7_PERAE</name>
<reference evidence="1 2" key="1">
    <citation type="journal article" date="2022" name="Hortic Res">
        <title>A haplotype resolved chromosomal level avocado genome allows analysis of novel avocado genes.</title>
        <authorList>
            <person name="Nath O."/>
            <person name="Fletcher S.J."/>
            <person name="Hayward A."/>
            <person name="Shaw L.M."/>
            <person name="Masouleh A.K."/>
            <person name="Furtado A."/>
            <person name="Henry R.J."/>
            <person name="Mitter N."/>
        </authorList>
    </citation>
    <scope>NUCLEOTIDE SEQUENCE [LARGE SCALE GENOMIC DNA]</scope>
    <source>
        <strain evidence="2">cv. Hass</strain>
    </source>
</reference>
<keyword evidence="2" id="KW-1185">Reference proteome</keyword>